<evidence type="ECO:0000256" key="1">
    <source>
        <dbReference type="ARBA" id="ARBA00022723"/>
    </source>
</evidence>
<dbReference type="Pfam" id="PF00233">
    <property type="entry name" value="PDEase_I"/>
    <property type="match status" value="1"/>
</dbReference>
<organism evidence="9">
    <name type="scientific">Ditylum brightwellii</name>
    <dbReference type="NCBI Taxonomy" id="49249"/>
    <lineage>
        <taxon>Eukaryota</taxon>
        <taxon>Sar</taxon>
        <taxon>Stramenopiles</taxon>
        <taxon>Ochrophyta</taxon>
        <taxon>Bacillariophyta</taxon>
        <taxon>Mediophyceae</taxon>
        <taxon>Lithodesmiophycidae</taxon>
        <taxon>Lithodesmiales</taxon>
        <taxon>Lithodesmiaceae</taxon>
        <taxon>Ditylum</taxon>
    </lineage>
</organism>
<evidence type="ECO:0000259" key="8">
    <source>
        <dbReference type="PROSITE" id="PS51845"/>
    </source>
</evidence>
<feature type="binding site" evidence="4">
    <location>
        <position position="535"/>
    </location>
    <ligand>
        <name>AMP</name>
        <dbReference type="ChEBI" id="CHEBI:456215"/>
    </ligand>
</feature>
<dbReference type="PROSITE" id="PS00126">
    <property type="entry name" value="PDEASE_I_1"/>
    <property type="match status" value="1"/>
</dbReference>
<dbReference type="SUPFAM" id="SSF109604">
    <property type="entry name" value="HD-domain/PDEase-like"/>
    <property type="match status" value="1"/>
</dbReference>
<dbReference type="InterPro" id="IPR036971">
    <property type="entry name" value="PDEase_catalytic_dom_sf"/>
</dbReference>
<dbReference type="SMART" id="SM00471">
    <property type="entry name" value="HDc"/>
    <property type="match status" value="1"/>
</dbReference>
<feature type="compositionally biased region" description="Basic residues" evidence="7">
    <location>
        <begin position="7"/>
        <end position="17"/>
    </location>
</feature>
<feature type="binding site" evidence="4">
    <location>
        <position position="363"/>
    </location>
    <ligand>
        <name>AMP</name>
        <dbReference type="ChEBI" id="CHEBI:456215"/>
    </ligand>
</feature>
<dbReference type="EMBL" id="HBGN01010034">
    <property type="protein sequence ID" value="CAD9321332.1"/>
    <property type="molecule type" value="Transcribed_RNA"/>
</dbReference>
<feature type="binding site" evidence="5">
    <location>
        <position position="326"/>
    </location>
    <ligand>
        <name>Zn(2+)</name>
        <dbReference type="ChEBI" id="CHEBI:29105"/>
        <label>1</label>
    </ligand>
</feature>
<evidence type="ECO:0000256" key="3">
    <source>
        <dbReference type="PIRSR" id="PIRSR623088-1"/>
    </source>
</evidence>
<dbReference type="Gene3D" id="1.10.1300.10">
    <property type="entry name" value="3'5'-cyclic nucleotide phosphodiesterase, catalytic domain"/>
    <property type="match status" value="1"/>
</dbReference>
<dbReference type="GO" id="GO:0046872">
    <property type="term" value="F:metal ion binding"/>
    <property type="evidence" value="ECO:0007669"/>
    <property type="project" value="UniProtKB-KW"/>
</dbReference>
<reference evidence="9" key="1">
    <citation type="submission" date="2021-01" db="EMBL/GenBank/DDBJ databases">
        <authorList>
            <person name="Corre E."/>
            <person name="Pelletier E."/>
            <person name="Niang G."/>
            <person name="Scheremetjew M."/>
            <person name="Finn R."/>
            <person name="Kale V."/>
            <person name="Holt S."/>
            <person name="Cochrane G."/>
            <person name="Meng A."/>
            <person name="Brown T."/>
            <person name="Cohen L."/>
        </authorList>
    </citation>
    <scope>NUCLEOTIDE SEQUENCE</scope>
    <source>
        <strain evidence="9">Pop2</strain>
    </source>
</reference>
<dbReference type="PANTHER" id="PTHR11347">
    <property type="entry name" value="CYCLIC NUCLEOTIDE PHOSPHODIESTERASE"/>
    <property type="match status" value="1"/>
</dbReference>
<evidence type="ECO:0000256" key="7">
    <source>
        <dbReference type="SAM" id="MobiDB-lite"/>
    </source>
</evidence>
<evidence type="ECO:0000256" key="2">
    <source>
        <dbReference type="ARBA" id="ARBA00022801"/>
    </source>
</evidence>
<proteinExistence type="inferred from homology"/>
<dbReference type="CDD" id="cd00077">
    <property type="entry name" value="HDc"/>
    <property type="match status" value="1"/>
</dbReference>
<evidence type="ECO:0000313" key="9">
    <source>
        <dbReference type="EMBL" id="CAD9321332.1"/>
    </source>
</evidence>
<dbReference type="GO" id="GO:0007165">
    <property type="term" value="P:signal transduction"/>
    <property type="evidence" value="ECO:0007669"/>
    <property type="project" value="InterPro"/>
</dbReference>
<dbReference type="InterPro" id="IPR023088">
    <property type="entry name" value="PDEase"/>
</dbReference>
<dbReference type="EC" id="3.1.4.-" evidence="6"/>
<feature type="binding site" evidence="5">
    <location>
        <position position="363"/>
    </location>
    <ligand>
        <name>Zn(2+)</name>
        <dbReference type="ChEBI" id="CHEBI:29105"/>
        <label>2</label>
    </ligand>
</feature>
<dbReference type="AlphaFoldDB" id="A0A6U3QHN7"/>
<feature type="domain" description="PDEase" evidence="8">
    <location>
        <begin position="208"/>
        <end position="579"/>
    </location>
</feature>
<dbReference type="InterPro" id="IPR023174">
    <property type="entry name" value="PDEase_CS"/>
</dbReference>
<dbReference type="InterPro" id="IPR003607">
    <property type="entry name" value="HD/PDEase_dom"/>
</dbReference>
<gene>
    <name evidence="9" type="ORF">DBRI1063_LOCUS6441</name>
</gene>
<feature type="compositionally biased region" description="Polar residues" evidence="7">
    <location>
        <begin position="42"/>
        <end position="52"/>
    </location>
</feature>
<evidence type="ECO:0000256" key="6">
    <source>
        <dbReference type="RuleBase" id="RU363067"/>
    </source>
</evidence>
<dbReference type="GO" id="GO:0004114">
    <property type="term" value="F:3',5'-cyclic-nucleotide phosphodiesterase activity"/>
    <property type="evidence" value="ECO:0007669"/>
    <property type="project" value="InterPro"/>
</dbReference>
<feature type="binding site" evidence="5">
    <location>
        <position position="363"/>
    </location>
    <ligand>
        <name>Zn(2+)</name>
        <dbReference type="ChEBI" id="CHEBI:29105"/>
        <label>1</label>
    </ligand>
</feature>
<name>A0A6U3QHN7_9STRA</name>
<dbReference type="InterPro" id="IPR002073">
    <property type="entry name" value="PDEase_catalytic_dom"/>
</dbReference>
<feature type="binding site" evidence="4">
    <location>
        <begin position="322"/>
        <end position="326"/>
    </location>
    <ligand>
        <name>AMP</name>
        <dbReference type="ChEBI" id="CHEBI:456215"/>
    </ligand>
</feature>
<comment type="similarity">
    <text evidence="6">Belongs to the cyclic nucleotide phosphodiesterase family.</text>
</comment>
<accession>A0A6U3QHN7</accession>
<sequence length="591" mass="65131">MKGCFKTFKRRKAKKSSKKEIEKNGNDSSGRGSPDNKESDSPDNNANGSSVRRVSFASKVGGHMLRENSLMLSDLTEVTTPSAFGVSVDVIESILKCPKVSASLNPVQKSGLEKVYRYLNQENASMSIPGSIIDTCETSSVSAYLASEFGGISFRASGVDGANVARALKSLRKASKANSFIRQLSNSVAERNESLPPSMYLPHEWNALSTESKMKLQSMLSWESLSKWNFDVFEISKIPGVESDEVSSTLLFLGWAIVASPHSQKAMSNSIDISKGNTSSDNESVEMSNGYNFVTKFNFSPNTLCQFLRSIAADYVRKNPYHNAIHASDVLQTTHSILQLGGLAFSSGSLETYSVLLAAIIHDVGHPGKNNAYMMNTFSDLSIRYNNISILENHHLALAFSRLLGARRQRDLDILGGLNPHDHETARKIIVDSVLGTDMSRHFTSIATLKGRLDSLEKNSSAADPRSEWKGEEALFVLKFILHAADISNPAKKFFVEWADLVLEEFFAQGDAEMMHGLPVSPLCHRKTTGRAESQIGFTNFVVKPTFEQLARCIPAIRNEVLPTIEKNLSFWSAEKCKEDVEGKEVEETND</sequence>
<evidence type="ECO:0000256" key="5">
    <source>
        <dbReference type="PIRSR" id="PIRSR623088-3"/>
    </source>
</evidence>
<keyword evidence="2 6" id="KW-0378">Hydrolase</keyword>
<feature type="binding site" evidence="5">
    <location>
        <position position="362"/>
    </location>
    <ligand>
        <name>Zn(2+)</name>
        <dbReference type="ChEBI" id="CHEBI:29105"/>
        <label>1</label>
    </ligand>
</feature>
<comment type="cofactor">
    <cofactor evidence="6">
        <name>a divalent metal cation</name>
        <dbReference type="ChEBI" id="CHEBI:60240"/>
    </cofactor>
    <text evidence="6">Binds 2 divalent metal cations per subunit. Site 1 may preferentially bind zinc ions, while site 2 has a preference for magnesium and/or manganese ions.</text>
</comment>
<feature type="binding site" evidence="4">
    <location>
        <position position="486"/>
    </location>
    <ligand>
        <name>AMP</name>
        <dbReference type="ChEBI" id="CHEBI:456215"/>
    </ligand>
</feature>
<feature type="active site" description="Proton donor" evidence="3">
    <location>
        <position position="322"/>
    </location>
</feature>
<feature type="binding site" evidence="5">
    <location>
        <position position="486"/>
    </location>
    <ligand>
        <name>Zn(2+)</name>
        <dbReference type="ChEBI" id="CHEBI:29105"/>
        <label>1</label>
    </ligand>
</feature>
<evidence type="ECO:0000256" key="4">
    <source>
        <dbReference type="PIRSR" id="PIRSR623088-2"/>
    </source>
</evidence>
<keyword evidence="1 5" id="KW-0479">Metal-binding</keyword>
<dbReference type="PRINTS" id="PR00387">
    <property type="entry name" value="PDIESTERASE1"/>
</dbReference>
<feature type="region of interest" description="Disordered" evidence="7">
    <location>
        <begin position="1"/>
        <end position="53"/>
    </location>
</feature>
<dbReference type="PROSITE" id="PS51845">
    <property type="entry name" value="PDEASE_I_2"/>
    <property type="match status" value="1"/>
</dbReference>
<protein>
    <recommendedName>
        <fullName evidence="6">Phosphodiesterase</fullName>
        <ecNumber evidence="6">3.1.4.-</ecNumber>
    </recommendedName>
</protein>